<dbReference type="KEGG" id="mlj:MLAC_46320"/>
<protein>
    <recommendedName>
        <fullName evidence="3">Restriction endonuclease</fullName>
    </recommendedName>
</protein>
<accession>A0A7I7NSE7</accession>
<gene>
    <name evidence="1" type="ORF">MLAC_46320</name>
</gene>
<dbReference type="EMBL" id="AP022581">
    <property type="protein sequence ID" value="BBX99338.1"/>
    <property type="molecule type" value="Genomic_DNA"/>
</dbReference>
<name>A0A7I7NSE7_9MYCO</name>
<proteinExistence type="predicted"/>
<organism evidence="1 2">
    <name type="scientific">Mycobacterium lacus</name>
    <dbReference type="NCBI Taxonomy" id="169765"/>
    <lineage>
        <taxon>Bacteria</taxon>
        <taxon>Bacillati</taxon>
        <taxon>Actinomycetota</taxon>
        <taxon>Actinomycetes</taxon>
        <taxon>Mycobacteriales</taxon>
        <taxon>Mycobacteriaceae</taxon>
        <taxon>Mycobacterium</taxon>
    </lineage>
</organism>
<sequence>MSEPISFEAYLDSLGRLTARVDPTASTPEAEDIRHATESLSEIKPINASTLTRWVQAHPTWTLVLGLSAGLSQEKLKNELRHEFGTSGWTKLAQAKPGELISWLDVEFDLIRMLKTQLKRKYGFADVLIARAERRVTATRAGISGRRVEDEIEAIAKDLGLPYVTRARFTGRHGRSAPGDLLIPNATSADIAVAAKGFDSTGSKLTDAVREIEEMADVRLPTQFVMAVIDGIGWKSRQSDLRRIHLLWTNKQIDGLYTLSSTSFATTFRWRPVCAT</sequence>
<dbReference type="Proteomes" id="UP000466396">
    <property type="component" value="Chromosome"/>
</dbReference>
<keyword evidence="2" id="KW-1185">Reference proteome</keyword>
<evidence type="ECO:0000313" key="2">
    <source>
        <dbReference type="Proteomes" id="UP000466396"/>
    </source>
</evidence>
<evidence type="ECO:0008006" key="3">
    <source>
        <dbReference type="Google" id="ProtNLM"/>
    </source>
</evidence>
<evidence type="ECO:0000313" key="1">
    <source>
        <dbReference type="EMBL" id="BBX99338.1"/>
    </source>
</evidence>
<dbReference type="AlphaFoldDB" id="A0A7I7NSE7"/>
<reference evidence="1 2" key="1">
    <citation type="journal article" date="2019" name="Emerg. Microbes Infect.">
        <title>Comprehensive subspecies identification of 175 nontuberculous mycobacteria species based on 7547 genomic profiles.</title>
        <authorList>
            <person name="Matsumoto Y."/>
            <person name="Kinjo T."/>
            <person name="Motooka D."/>
            <person name="Nabeya D."/>
            <person name="Jung N."/>
            <person name="Uechi K."/>
            <person name="Horii T."/>
            <person name="Iida T."/>
            <person name="Fujita J."/>
            <person name="Nakamura S."/>
        </authorList>
    </citation>
    <scope>NUCLEOTIDE SEQUENCE [LARGE SCALE GENOMIC DNA]</scope>
    <source>
        <strain evidence="1 2">JCM 15657</strain>
    </source>
</reference>